<organism evidence="1 2">
    <name type="scientific">Pleodorina starrii</name>
    <dbReference type="NCBI Taxonomy" id="330485"/>
    <lineage>
        <taxon>Eukaryota</taxon>
        <taxon>Viridiplantae</taxon>
        <taxon>Chlorophyta</taxon>
        <taxon>core chlorophytes</taxon>
        <taxon>Chlorophyceae</taxon>
        <taxon>CS clade</taxon>
        <taxon>Chlamydomonadales</taxon>
        <taxon>Volvocaceae</taxon>
        <taxon>Pleodorina</taxon>
    </lineage>
</organism>
<protein>
    <submittedName>
        <fullName evidence="1">Uncharacterized protein</fullName>
    </submittedName>
</protein>
<dbReference type="AlphaFoldDB" id="A0A9W6BMZ9"/>
<comment type="caution">
    <text evidence="1">The sequence shown here is derived from an EMBL/GenBank/DDBJ whole genome shotgun (WGS) entry which is preliminary data.</text>
</comment>
<name>A0A9W6BMZ9_9CHLO</name>
<keyword evidence="2" id="KW-1185">Reference proteome</keyword>
<sequence>MALGTVPTPAAGMRTVVASSLACGQSGKAGPWLARPDTPCRRLQYLPAALLVHPLHGHVPTSILQGVSDLASHGPAFPLCPRANLEAATVLMPAAGVGIKWINIPVSDWHAYTDYSVQGRTFGEEAWATRLEPELAAELHLLSRAASTTRNRYRAEFCLVWHLEAQHQADGAAG</sequence>
<reference evidence="1 2" key="1">
    <citation type="journal article" date="2023" name="Commun. Biol.">
        <title>Reorganization of the ancestral sex-determining regions during the evolution of trioecy in Pleodorina starrii.</title>
        <authorList>
            <person name="Takahashi K."/>
            <person name="Suzuki S."/>
            <person name="Kawai-Toyooka H."/>
            <person name="Yamamoto K."/>
            <person name="Hamaji T."/>
            <person name="Ootsuki R."/>
            <person name="Yamaguchi H."/>
            <person name="Kawachi M."/>
            <person name="Higashiyama T."/>
            <person name="Nozaki H."/>
        </authorList>
    </citation>
    <scope>NUCLEOTIDE SEQUENCE [LARGE SCALE GENOMIC DNA]</scope>
    <source>
        <strain evidence="1 2">NIES-4479</strain>
    </source>
</reference>
<evidence type="ECO:0000313" key="1">
    <source>
        <dbReference type="EMBL" id="GLC55142.1"/>
    </source>
</evidence>
<dbReference type="EMBL" id="BRXU01000012">
    <property type="protein sequence ID" value="GLC55142.1"/>
    <property type="molecule type" value="Genomic_DNA"/>
</dbReference>
<accession>A0A9W6BMZ9</accession>
<evidence type="ECO:0000313" key="2">
    <source>
        <dbReference type="Proteomes" id="UP001165080"/>
    </source>
</evidence>
<dbReference type="Proteomes" id="UP001165080">
    <property type="component" value="Unassembled WGS sequence"/>
</dbReference>
<proteinExistence type="predicted"/>
<dbReference type="OrthoDB" id="2986975at2759"/>
<gene>
    <name evidence="1" type="primary">PLESTM_1636</name>
    <name evidence="1" type="ORF">PLESTB_000948400</name>
</gene>